<evidence type="ECO:0000256" key="1">
    <source>
        <dbReference type="ARBA" id="ARBA00006926"/>
    </source>
</evidence>
<dbReference type="PANTHER" id="PTHR11592:SF81">
    <property type="entry name" value="GLUTATHIONE PEROXIDASE"/>
    <property type="match status" value="1"/>
</dbReference>
<evidence type="ECO:0000313" key="5">
    <source>
        <dbReference type="EMBL" id="KAL1117695.1"/>
    </source>
</evidence>
<dbReference type="PIRSF" id="PIRSF000303">
    <property type="entry name" value="Glutathion_perox"/>
    <property type="match status" value="1"/>
</dbReference>
<sequence length="135" mass="15523">MNALQSKYGDKLVVIGVPCNQFGLQEPAKNHTELMNGIKHVRPGSGFEPNFKLTAKVDVNGDNEIPLFTYLKKHCPSTRDGFGKKEDLFYHPFKNWDVRWNFEKFLIDPTGRPYMRYDPAAEPLEHIESDVVNLI</sequence>
<accession>A0ABD0YR43</accession>
<dbReference type="InterPro" id="IPR036249">
    <property type="entry name" value="Thioredoxin-like_sf"/>
</dbReference>
<dbReference type="Pfam" id="PF00255">
    <property type="entry name" value="GSHPx"/>
    <property type="match status" value="1"/>
</dbReference>
<dbReference type="Gene3D" id="3.40.30.10">
    <property type="entry name" value="Glutaredoxin"/>
    <property type="match status" value="1"/>
</dbReference>
<evidence type="ECO:0000256" key="3">
    <source>
        <dbReference type="ARBA" id="ARBA00023002"/>
    </source>
</evidence>
<dbReference type="Proteomes" id="UP001558652">
    <property type="component" value="Unassembled WGS sequence"/>
</dbReference>
<gene>
    <name evidence="5" type="ORF">AAG570_004010</name>
</gene>
<reference evidence="5 6" key="1">
    <citation type="submission" date="2024-07" db="EMBL/GenBank/DDBJ databases">
        <title>Chromosome-level genome assembly of the water stick insect Ranatra chinensis (Heteroptera: Nepidae).</title>
        <authorList>
            <person name="Liu X."/>
        </authorList>
    </citation>
    <scope>NUCLEOTIDE SEQUENCE [LARGE SCALE GENOMIC DNA]</scope>
    <source>
        <strain evidence="5">Cailab_2021Rc</strain>
        <tissue evidence="5">Muscle</tissue>
    </source>
</reference>
<dbReference type="PANTHER" id="PTHR11592">
    <property type="entry name" value="GLUTATHIONE PEROXIDASE"/>
    <property type="match status" value="1"/>
</dbReference>
<evidence type="ECO:0000313" key="6">
    <source>
        <dbReference type="Proteomes" id="UP001558652"/>
    </source>
</evidence>
<dbReference type="PROSITE" id="PS51355">
    <property type="entry name" value="GLUTATHIONE_PEROXID_3"/>
    <property type="match status" value="1"/>
</dbReference>
<dbReference type="GO" id="GO:0004601">
    <property type="term" value="F:peroxidase activity"/>
    <property type="evidence" value="ECO:0007669"/>
    <property type="project" value="UniProtKB-KW"/>
</dbReference>
<dbReference type="SUPFAM" id="SSF52833">
    <property type="entry name" value="Thioredoxin-like"/>
    <property type="match status" value="1"/>
</dbReference>
<dbReference type="EMBL" id="JBFDAA010000015">
    <property type="protein sequence ID" value="KAL1117695.1"/>
    <property type="molecule type" value="Genomic_DNA"/>
</dbReference>
<proteinExistence type="inferred from homology"/>
<organism evidence="5 6">
    <name type="scientific">Ranatra chinensis</name>
    <dbReference type="NCBI Taxonomy" id="642074"/>
    <lineage>
        <taxon>Eukaryota</taxon>
        <taxon>Metazoa</taxon>
        <taxon>Ecdysozoa</taxon>
        <taxon>Arthropoda</taxon>
        <taxon>Hexapoda</taxon>
        <taxon>Insecta</taxon>
        <taxon>Pterygota</taxon>
        <taxon>Neoptera</taxon>
        <taxon>Paraneoptera</taxon>
        <taxon>Hemiptera</taxon>
        <taxon>Heteroptera</taxon>
        <taxon>Panheteroptera</taxon>
        <taxon>Nepomorpha</taxon>
        <taxon>Nepidae</taxon>
        <taxon>Ranatrinae</taxon>
        <taxon>Ranatra</taxon>
    </lineage>
</organism>
<name>A0ABD0YR43_9HEMI</name>
<keyword evidence="2 4" id="KW-0575">Peroxidase</keyword>
<keyword evidence="3 4" id="KW-0560">Oxidoreductase</keyword>
<comment type="similarity">
    <text evidence="1 4">Belongs to the glutathione peroxidase family.</text>
</comment>
<protein>
    <recommendedName>
        <fullName evidence="4">Glutathione peroxidase</fullName>
    </recommendedName>
</protein>
<evidence type="ECO:0000256" key="4">
    <source>
        <dbReference type="RuleBase" id="RU000499"/>
    </source>
</evidence>
<comment type="caution">
    <text evidence="5">The sequence shown here is derived from an EMBL/GenBank/DDBJ whole genome shotgun (WGS) entry which is preliminary data.</text>
</comment>
<evidence type="ECO:0000256" key="2">
    <source>
        <dbReference type="ARBA" id="ARBA00022559"/>
    </source>
</evidence>
<dbReference type="AlphaFoldDB" id="A0ABD0YR43"/>
<dbReference type="InterPro" id="IPR000889">
    <property type="entry name" value="Glutathione_peroxidase"/>
</dbReference>
<keyword evidence="6" id="KW-1185">Reference proteome</keyword>
<dbReference type="PRINTS" id="PR01011">
    <property type="entry name" value="GLUTPROXDASE"/>
</dbReference>